<evidence type="ECO:0000313" key="2">
    <source>
        <dbReference type="Proteomes" id="UP000630142"/>
    </source>
</evidence>
<dbReference type="EMBL" id="BMZQ01000002">
    <property type="protein sequence ID" value="GHD15578.1"/>
    <property type="molecule type" value="Genomic_DNA"/>
</dbReference>
<accession>A0A8J3DS00</accession>
<evidence type="ECO:0000313" key="1">
    <source>
        <dbReference type="EMBL" id="GHD15578.1"/>
    </source>
</evidence>
<reference evidence="1" key="2">
    <citation type="submission" date="2020-09" db="EMBL/GenBank/DDBJ databases">
        <authorList>
            <person name="Sun Q."/>
            <person name="Kim S."/>
        </authorList>
    </citation>
    <scope>NUCLEOTIDE SEQUENCE</scope>
    <source>
        <strain evidence="1">KCTC 42249</strain>
    </source>
</reference>
<dbReference type="Proteomes" id="UP000630142">
    <property type="component" value="Unassembled WGS sequence"/>
</dbReference>
<organism evidence="1 2">
    <name type="scientific">Tianweitania populi</name>
    <dbReference type="NCBI Taxonomy" id="1607949"/>
    <lineage>
        <taxon>Bacteria</taxon>
        <taxon>Pseudomonadati</taxon>
        <taxon>Pseudomonadota</taxon>
        <taxon>Alphaproteobacteria</taxon>
        <taxon>Hyphomicrobiales</taxon>
        <taxon>Phyllobacteriaceae</taxon>
        <taxon>Tianweitania</taxon>
    </lineage>
</organism>
<protein>
    <submittedName>
        <fullName evidence="1">Uncharacterized protein</fullName>
    </submittedName>
</protein>
<comment type="caution">
    <text evidence="1">The sequence shown here is derived from an EMBL/GenBank/DDBJ whole genome shotgun (WGS) entry which is preliminary data.</text>
</comment>
<name>A0A8J3DS00_9HYPH</name>
<proteinExistence type="predicted"/>
<reference evidence="1" key="1">
    <citation type="journal article" date="2014" name="Int. J. Syst. Evol. Microbiol.">
        <title>Complete genome sequence of Corynebacterium casei LMG S-19264T (=DSM 44701T), isolated from a smear-ripened cheese.</title>
        <authorList>
            <consortium name="US DOE Joint Genome Institute (JGI-PGF)"/>
            <person name="Walter F."/>
            <person name="Albersmeier A."/>
            <person name="Kalinowski J."/>
            <person name="Ruckert C."/>
        </authorList>
    </citation>
    <scope>NUCLEOTIDE SEQUENCE</scope>
    <source>
        <strain evidence="1">KCTC 42249</strain>
    </source>
</reference>
<sequence length="233" mass="25608">MDDGKAISALGQALRRIVATITAMAGFGEEQTLLRRQRNTILRLLRPAESATRRLIVAMARGLAVHLRQPSPARPRRLGPKPQTRRWPLVLSLLDPQRHRQRRRWVRRTSVPRIMHLGLAAALPLVCRPLPLPDDVLDAAGLNARLAALNGALADMEGRARAFARWQARQAVAANALGAIAAGEPAPARLLRRALRRPLRIGRAPGNSRRSPHEIHTLLAQTHTLALDALAPP</sequence>
<dbReference type="RefSeq" id="WP_189503900.1">
    <property type="nucleotide sequence ID" value="NZ_BMZQ01000002.1"/>
</dbReference>
<dbReference type="AlphaFoldDB" id="A0A8J3DS00"/>
<gene>
    <name evidence="1" type="ORF">GCM10016234_22660</name>
</gene>
<keyword evidence="2" id="KW-1185">Reference proteome</keyword>